<protein>
    <submittedName>
        <fullName evidence="2">Uncharacterized protein</fullName>
    </submittedName>
</protein>
<reference evidence="2 3" key="1">
    <citation type="submission" date="2018-01" db="EMBL/GenBank/DDBJ databases">
        <title>Complete and assembled Genome of Pantoea calida DSM22759T.</title>
        <authorList>
            <person name="Stevens M.J.A."/>
            <person name="Zurfluh K."/>
            <person name="Stephan R."/>
        </authorList>
    </citation>
    <scope>NUCLEOTIDE SEQUENCE [LARGE SCALE GENOMIC DNA]</scope>
    <source>
        <strain evidence="2 3">DSM 22759</strain>
    </source>
</reference>
<evidence type="ECO:0000313" key="2">
    <source>
        <dbReference type="EMBL" id="AUY25876.1"/>
    </source>
</evidence>
<dbReference type="RefSeq" id="WP_038625267.1">
    <property type="nucleotide sequence ID" value="NZ_CAXOMJ010000016.1"/>
</dbReference>
<dbReference type="Proteomes" id="UP000237673">
    <property type="component" value="Chromosome"/>
</dbReference>
<dbReference type="EMBL" id="CP026378">
    <property type="protein sequence ID" value="AUY25876.1"/>
    <property type="molecule type" value="Genomic_DNA"/>
</dbReference>
<sequence length="83" mass="9434">MSLWGLNFQQLLAIALLLVLLWRYTGMMICLAVITLGASVWRFYYSEPTPAMLVLLMVGGALGMLCFCVERYRTARAPSRFPR</sequence>
<evidence type="ECO:0000313" key="3">
    <source>
        <dbReference type="Proteomes" id="UP000237673"/>
    </source>
</evidence>
<feature type="transmembrane region" description="Helical" evidence="1">
    <location>
        <begin position="12"/>
        <end position="45"/>
    </location>
</feature>
<keyword evidence="3" id="KW-1185">Reference proteome</keyword>
<keyword evidence="1" id="KW-0472">Membrane</keyword>
<organism evidence="2 3">
    <name type="scientific">Mixta calida</name>
    <dbReference type="NCBI Taxonomy" id="665913"/>
    <lineage>
        <taxon>Bacteria</taxon>
        <taxon>Pseudomonadati</taxon>
        <taxon>Pseudomonadota</taxon>
        <taxon>Gammaproteobacteria</taxon>
        <taxon>Enterobacterales</taxon>
        <taxon>Erwiniaceae</taxon>
        <taxon>Mixta</taxon>
    </lineage>
</organism>
<keyword evidence="1" id="KW-1133">Transmembrane helix</keyword>
<name>A0ABN5HCI9_9GAMM</name>
<dbReference type="GeneID" id="84633597"/>
<keyword evidence="1" id="KW-0812">Transmembrane</keyword>
<proteinExistence type="predicted"/>
<feature type="transmembrane region" description="Helical" evidence="1">
    <location>
        <begin position="51"/>
        <end position="69"/>
    </location>
</feature>
<accession>A0ABN5HCI9</accession>
<evidence type="ECO:0000256" key="1">
    <source>
        <dbReference type="SAM" id="Phobius"/>
    </source>
</evidence>
<gene>
    <name evidence="2" type="ORF">C2E16_13775</name>
</gene>